<proteinExistence type="predicted"/>
<sequence>MRRVAAVEGGAVARAIGMGKTLIKAGGVIATLGGVADGVGSIETGIRVGEAGDTKSKKRYFAGGLLAIIGGGFSAHGAATSGALFGSLGLGIVLGLAAFIVIATAKRQESTALEHWARRSYFGRGSLDRRWAHPEQMDSAICALNAAVLGVEASLGFHSAKRPMDIDVLMTTDILLIKETGGIESGTELGCRIVLPGFDSARSCYEFTLYVERFGVEKGGRRTPVITSFVLASAHHNSARAATSPGEVQDMTPQTVILPSNENPVLSRRYWLEAMHATKAATLEISYWPDKDDVAGYARLWISEEA</sequence>
<organism evidence="2 3">
    <name type="scientific">Achromobacter kerstersii</name>
    <dbReference type="NCBI Taxonomy" id="1353890"/>
    <lineage>
        <taxon>Bacteria</taxon>
        <taxon>Pseudomonadati</taxon>
        <taxon>Pseudomonadota</taxon>
        <taxon>Betaproteobacteria</taxon>
        <taxon>Burkholderiales</taxon>
        <taxon>Alcaligenaceae</taxon>
        <taxon>Achromobacter</taxon>
    </lineage>
</organism>
<reference evidence="2 3" key="1">
    <citation type="submission" date="2020-04" db="EMBL/GenBank/DDBJ databases">
        <authorList>
            <person name="De Canck E."/>
        </authorList>
    </citation>
    <scope>NUCLEOTIDE SEQUENCE [LARGE SCALE GENOMIC DNA]</scope>
    <source>
        <strain evidence="2 3">LMG 3441</strain>
    </source>
</reference>
<keyword evidence="3" id="KW-1185">Reference proteome</keyword>
<keyword evidence="1" id="KW-1133">Transmembrane helix</keyword>
<feature type="transmembrane region" description="Helical" evidence="1">
    <location>
        <begin position="85"/>
        <end position="105"/>
    </location>
</feature>
<keyword evidence="1" id="KW-0812">Transmembrane</keyword>
<accession>A0A6S6ZNK1</accession>
<gene>
    <name evidence="2" type="ORF">LMG3441_01779</name>
</gene>
<evidence type="ECO:0000256" key="1">
    <source>
        <dbReference type="SAM" id="Phobius"/>
    </source>
</evidence>
<dbReference type="AlphaFoldDB" id="A0A6S6ZNK1"/>
<protein>
    <submittedName>
        <fullName evidence="2">Uncharacterized protein</fullName>
    </submittedName>
</protein>
<name>A0A6S6ZNK1_9BURK</name>
<keyword evidence="1" id="KW-0472">Membrane</keyword>
<feature type="transmembrane region" description="Helical" evidence="1">
    <location>
        <begin position="60"/>
        <end position="79"/>
    </location>
</feature>
<dbReference type="EMBL" id="CADIJQ010000001">
    <property type="protein sequence ID" value="CAB3684534.1"/>
    <property type="molecule type" value="Genomic_DNA"/>
</dbReference>
<evidence type="ECO:0000313" key="3">
    <source>
        <dbReference type="Proteomes" id="UP000494269"/>
    </source>
</evidence>
<dbReference type="Proteomes" id="UP000494269">
    <property type="component" value="Unassembled WGS sequence"/>
</dbReference>
<evidence type="ECO:0000313" key="2">
    <source>
        <dbReference type="EMBL" id="CAB3684534.1"/>
    </source>
</evidence>